<evidence type="ECO:0000256" key="6">
    <source>
        <dbReference type="SAM" id="Phobius"/>
    </source>
</evidence>
<dbReference type="AlphaFoldDB" id="A0A348G415"/>
<keyword evidence="3 6" id="KW-1133">Transmembrane helix</keyword>
<evidence type="ECO:0000256" key="1">
    <source>
        <dbReference type="ARBA" id="ARBA00022475"/>
    </source>
</evidence>
<accession>A0A348G415</accession>
<dbReference type="RefSeq" id="WP_160140634.1">
    <property type="nucleotide sequence ID" value="NZ_AP018907.1"/>
</dbReference>
<organism evidence="8 9">
    <name type="scientific">Blastochloris tepida</name>
    <dbReference type="NCBI Taxonomy" id="2233851"/>
    <lineage>
        <taxon>Bacteria</taxon>
        <taxon>Pseudomonadati</taxon>
        <taxon>Pseudomonadota</taxon>
        <taxon>Alphaproteobacteria</taxon>
        <taxon>Hyphomicrobiales</taxon>
        <taxon>Blastochloridaceae</taxon>
        <taxon>Blastochloris</taxon>
    </lineage>
</organism>
<proteinExistence type="predicted"/>
<evidence type="ECO:0000259" key="7">
    <source>
        <dbReference type="Pfam" id="PF06305"/>
    </source>
</evidence>
<feature type="domain" description="Lipopolysaccharide assembly protein A" evidence="7">
    <location>
        <begin position="46"/>
        <end position="96"/>
    </location>
</feature>
<evidence type="ECO:0000256" key="3">
    <source>
        <dbReference type="ARBA" id="ARBA00022989"/>
    </source>
</evidence>
<keyword evidence="1" id="KW-1003">Cell membrane</keyword>
<dbReference type="EMBL" id="AP018907">
    <property type="protein sequence ID" value="BBF94298.1"/>
    <property type="molecule type" value="Genomic_DNA"/>
</dbReference>
<reference evidence="8 9" key="1">
    <citation type="submission" date="2018-08" db="EMBL/GenBank/DDBJ databases">
        <title>Complete genome sequencing of Blastochloris tepida GI.</title>
        <authorList>
            <person name="Tsukatani Y."/>
            <person name="Mori H."/>
        </authorList>
    </citation>
    <scope>NUCLEOTIDE SEQUENCE [LARGE SCALE GENOMIC DNA]</scope>
    <source>
        <strain evidence="8 9">GI</strain>
    </source>
</reference>
<evidence type="ECO:0000313" key="8">
    <source>
        <dbReference type="EMBL" id="BBF94298.1"/>
    </source>
</evidence>
<keyword evidence="2 6" id="KW-0812">Transmembrane</keyword>
<dbReference type="Proteomes" id="UP000266934">
    <property type="component" value="Chromosome"/>
</dbReference>
<dbReference type="GO" id="GO:0005886">
    <property type="term" value="C:plasma membrane"/>
    <property type="evidence" value="ECO:0007669"/>
    <property type="project" value="InterPro"/>
</dbReference>
<evidence type="ECO:0000256" key="2">
    <source>
        <dbReference type="ARBA" id="ARBA00022692"/>
    </source>
</evidence>
<dbReference type="InterPro" id="IPR010445">
    <property type="entry name" value="LapA_dom"/>
</dbReference>
<gene>
    <name evidence="8" type="ORF">BLTE_29830</name>
</gene>
<protein>
    <recommendedName>
        <fullName evidence="7">Lipopolysaccharide assembly protein A domain-containing protein</fullName>
    </recommendedName>
</protein>
<dbReference type="KEGG" id="blag:BLTE_29830"/>
<feature type="transmembrane region" description="Helical" evidence="6">
    <location>
        <begin position="50"/>
        <end position="73"/>
    </location>
</feature>
<name>A0A348G415_9HYPH</name>
<feature type="region of interest" description="Disordered" evidence="5">
    <location>
        <begin position="98"/>
        <end position="120"/>
    </location>
</feature>
<sequence>MLRKLLFLVLGLPLGIVLVVLSVENRAPVTLILDPFTSDAATAAYTVSVPLYLLLLGTLTLGVIIGGVTSWLTTGRWRGTAKRARAHIHQLQAEIERLRGTSAAPTEAVPTLPRPRRNAA</sequence>
<keyword evidence="4 6" id="KW-0472">Membrane</keyword>
<evidence type="ECO:0000256" key="4">
    <source>
        <dbReference type="ARBA" id="ARBA00023136"/>
    </source>
</evidence>
<dbReference type="OrthoDB" id="7868067at2"/>
<dbReference type="Pfam" id="PF06305">
    <property type="entry name" value="LapA_dom"/>
    <property type="match status" value="1"/>
</dbReference>
<evidence type="ECO:0000256" key="5">
    <source>
        <dbReference type="SAM" id="MobiDB-lite"/>
    </source>
</evidence>
<evidence type="ECO:0000313" key="9">
    <source>
        <dbReference type="Proteomes" id="UP000266934"/>
    </source>
</evidence>
<keyword evidence="9" id="KW-1185">Reference proteome</keyword>